<proteinExistence type="predicted"/>
<protein>
    <submittedName>
        <fullName evidence="1">Uncharacterized protein</fullName>
    </submittedName>
</protein>
<feature type="non-terminal residue" evidence="1">
    <location>
        <position position="1"/>
    </location>
</feature>
<reference evidence="1" key="1">
    <citation type="journal article" date="2015" name="Nature">
        <title>Complex archaea that bridge the gap between prokaryotes and eukaryotes.</title>
        <authorList>
            <person name="Spang A."/>
            <person name="Saw J.H."/>
            <person name="Jorgensen S.L."/>
            <person name="Zaremba-Niedzwiedzka K."/>
            <person name="Martijn J."/>
            <person name="Lind A.E."/>
            <person name="van Eijk R."/>
            <person name="Schleper C."/>
            <person name="Guy L."/>
            <person name="Ettema T.J."/>
        </authorList>
    </citation>
    <scope>NUCLEOTIDE SEQUENCE</scope>
</reference>
<evidence type="ECO:0000313" key="1">
    <source>
        <dbReference type="EMBL" id="KKK68050.1"/>
    </source>
</evidence>
<organism evidence="1">
    <name type="scientific">marine sediment metagenome</name>
    <dbReference type="NCBI Taxonomy" id="412755"/>
    <lineage>
        <taxon>unclassified sequences</taxon>
        <taxon>metagenomes</taxon>
        <taxon>ecological metagenomes</taxon>
    </lineage>
</organism>
<dbReference type="AlphaFoldDB" id="A0A0F8Y3A5"/>
<comment type="caution">
    <text evidence="1">The sequence shown here is derived from an EMBL/GenBank/DDBJ whole genome shotgun (WGS) entry which is preliminary data.</text>
</comment>
<sequence length="50" mass="5404">AKATSQGEEDVRKHRGLLDEDCPTKPSICLLVSPALREGIINCEPLSITV</sequence>
<name>A0A0F8Y3A5_9ZZZZ</name>
<dbReference type="EMBL" id="LAZR01059313">
    <property type="protein sequence ID" value="KKK68050.1"/>
    <property type="molecule type" value="Genomic_DNA"/>
</dbReference>
<accession>A0A0F8Y3A5</accession>
<gene>
    <name evidence="1" type="ORF">LCGC14_2947920</name>
</gene>